<reference evidence="2 3" key="1">
    <citation type="submission" date="2023-03" db="EMBL/GenBank/DDBJ databases">
        <title>High-quality genome of Scylla paramamosain provides insights in environmental adaptation.</title>
        <authorList>
            <person name="Zhang L."/>
        </authorList>
    </citation>
    <scope>NUCLEOTIDE SEQUENCE [LARGE SCALE GENOMIC DNA]</scope>
    <source>
        <strain evidence="2">LZ_2023a</strain>
        <tissue evidence="2">Muscle</tissue>
    </source>
</reference>
<evidence type="ECO:0000256" key="1">
    <source>
        <dbReference type="SAM" id="MobiDB-lite"/>
    </source>
</evidence>
<evidence type="ECO:0000313" key="3">
    <source>
        <dbReference type="Proteomes" id="UP001487740"/>
    </source>
</evidence>
<protein>
    <submittedName>
        <fullName evidence="2">Uncharacterized protein</fullName>
    </submittedName>
</protein>
<accession>A0AAW0TBJ4</accession>
<gene>
    <name evidence="2" type="ORF">O3P69_016064</name>
</gene>
<evidence type="ECO:0000313" key="2">
    <source>
        <dbReference type="EMBL" id="KAK8384077.1"/>
    </source>
</evidence>
<organism evidence="2 3">
    <name type="scientific">Scylla paramamosain</name>
    <name type="common">Mud crab</name>
    <dbReference type="NCBI Taxonomy" id="85552"/>
    <lineage>
        <taxon>Eukaryota</taxon>
        <taxon>Metazoa</taxon>
        <taxon>Ecdysozoa</taxon>
        <taxon>Arthropoda</taxon>
        <taxon>Crustacea</taxon>
        <taxon>Multicrustacea</taxon>
        <taxon>Malacostraca</taxon>
        <taxon>Eumalacostraca</taxon>
        <taxon>Eucarida</taxon>
        <taxon>Decapoda</taxon>
        <taxon>Pleocyemata</taxon>
        <taxon>Brachyura</taxon>
        <taxon>Eubrachyura</taxon>
        <taxon>Portunoidea</taxon>
        <taxon>Portunidae</taxon>
        <taxon>Portuninae</taxon>
        <taxon>Scylla</taxon>
    </lineage>
</organism>
<proteinExistence type="predicted"/>
<comment type="caution">
    <text evidence="2">The sequence shown here is derived from an EMBL/GenBank/DDBJ whole genome shotgun (WGS) entry which is preliminary data.</text>
</comment>
<dbReference type="AlphaFoldDB" id="A0AAW0TBJ4"/>
<name>A0AAW0TBJ4_SCYPA</name>
<dbReference type="EMBL" id="JARAKH010000036">
    <property type="protein sequence ID" value="KAK8384077.1"/>
    <property type="molecule type" value="Genomic_DNA"/>
</dbReference>
<keyword evidence="3" id="KW-1185">Reference proteome</keyword>
<sequence length="77" mass="7725">MSGLLADGPRQGPGKAQLTRGSSLAPHHLHQSGAPVDTSAGNTHPGSPPCHGEATPPPHAAQPKHRDGACEEVGLGK</sequence>
<feature type="region of interest" description="Disordered" evidence="1">
    <location>
        <begin position="1"/>
        <end position="77"/>
    </location>
</feature>
<dbReference type="Proteomes" id="UP001487740">
    <property type="component" value="Unassembled WGS sequence"/>
</dbReference>